<feature type="transmembrane region" description="Helical" evidence="2">
    <location>
        <begin position="6"/>
        <end position="29"/>
    </location>
</feature>
<feature type="transmembrane region" description="Helical" evidence="2">
    <location>
        <begin position="80"/>
        <end position="99"/>
    </location>
</feature>
<dbReference type="PANTHER" id="PTHR43318">
    <property type="entry name" value="UDP-N-ACETYLGLUCOSAMINE 4,6-DEHYDRATASE"/>
    <property type="match status" value="1"/>
</dbReference>
<gene>
    <name evidence="4" type="ORF">ACFO0J_01565</name>
</gene>
<dbReference type="InterPro" id="IPR003869">
    <property type="entry name" value="Polysac_CapD-like"/>
</dbReference>
<dbReference type="PANTHER" id="PTHR43318:SF1">
    <property type="entry name" value="POLYSACCHARIDE BIOSYNTHESIS PROTEIN EPSC-RELATED"/>
    <property type="match status" value="1"/>
</dbReference>
<dbReference type="Pfam" id="PF02719">
    <property type="entry name" value="Polysacc_synt_2"/>
    <property type="match status" value="1"/>
</dbReference>
<sequence>MINVRVFLVFAFDLVAVLVAWAGAFMLRFNLEWPRAFYAEIFYGALILMVVQLVACRWAGLYRGMWSFASLPDLSRLIRAVGVSVIAVLALAVFGKAWLLIPRSIVLLYPLLLIMCMGGGRVAWRLWKESRLAPVSDAERKPVVIVGAGTAGAMLLRELARSPDWKVVALVDDDRHKRGLELSGCRVEGATTDLPAVLQRHAARHVILAMPSASAEALQTVTRLATQAGAALFTIPGLAELMSGRVAINMMRPVKIEDLLGRESVRIDNDNVRAMLTGKRILVTGAGGSIGSELCRQLARFEPACIVLLESSEFALYMIEQWFGEHRPEVPVVRLAGDVKDESRMAQVFAEHRPQVVFHAAAYKHVPLMEVGNAWQAVRNNVAGTLTVARAARDAGSERFVLISTDKAVNPTNVMGATKRVAEMVCEVLQNGPGTTRFHIVRFGNVLGSTGSVIPKFQAQIAHGGPVTVTHPEINRYFMSIPEAAQLVLQAAAMGQGGEIFVLDMGAPVKIVDLARNMIRLSGFTEDEIHIEFTGLRPGEKLYEELLADAEETLPTPHEKLRIARSRAVPEAFYEGVLAWLAREQQGDADVRAGLKQWVPEYEPRK</sequence>
<dbReference type="Pfam" id="PF13727">
    <property type="entry name" value="CoA_binding_3"/>
    <property type="match status" value="1"/>
</dbReference>
<evidence type="ECO:0000259" key="3">
    <source>
        <dbReference type="Pfam" id="PF02719"/>
    </source>
</evidence>
<dbReference type="Proteomes" id="UP001595756">
    <property type="component" value="Unassembled WGS sequence"/>
</dbReference>
<proteinExistence type="inferred from homology"/>
<dbReference type="CDD" id="cd05237">
    <property type="entry name" value="UDP_invert_4-6DH_SDR_e"/>
    <property type="match status" value="1"/>
</dbReference>
<comment type="caution">
    <text evidence="4">The sequence shown here is derived from an EMBL/GenBank/DDBJ whole genome shotgun (WGS) entry which is preliminary data.</text>
</comment>
<dbReference type="RefSeq" id="WP_376811304.1">
    <property type="nucleotide sequence ID" value="NZ_JBHSDY010000001.1"/>
</dbReference>
<dbReference type="SUPFAM" id="SSF51735">
    <property type="entry name" value="NAD(P)-binding Rossmann-fold domains"/>
    <property type="match status" value="2"/>
</dbReference>
<dbReference type="EMBL" id="JBHSDY010000001">
    <property type="protein sequence ID" value="MFC4296725.1"/>
    <property type="molecule type" value="Genomic_DNA"/>
</dbReference>
<feature type="transmembrane region" description="Helical" evidence="2">
    <location>
        <begin position="41"/>
        <end position="60"/>
    </location>
</feature>
<feature type="domain" description="Polysaccharide biosynthesis protein CapD-like" evidence="3">
    <location>
        <begin position="281"/>
        <end position="564"/>
    </location>
</feature>
<dbReference type="Gene3D" id="3.40.50.720">
    <property type="entry name" value="NAD(P)-binding Rossmann-like Domain"/>
    <property type="match status" value="2"/>
</dbReference>
<organism evidence="4 5">
    <name type="scientific">Castellaniella hirudinis</name>
    <dbReference type="NCBI Taxonomy" id="1144617"/>
    <lineage>
        <taxon>Bacteria</taxon>
        <taxon>Pseudomonadati</taxon>
        <taxon>Pseudomonadota</taxon>
        <taxon>Betaproteobacteria</taxon>
        <taxon>Burkholderiales</taxon>
        <taxon>Alcaligenaceae</taxon>
        <taxon>Castellaniella</taxon>
    </lineage>
</organism>
<evidence type="ECO:0000313" key="5">
    <source>
        <dbReference type="Proteomes" id="UP001595756"/>
    </source>
</evidence>
<comment type="similarity">
    <text evidence="1">Belongs to the polysaccharide synthase family.</text>
</comment>
<dbReference type="InterPro" id="IPR036291">
    <property type="entry name" value="NAD(P)-bd_dom_sf"/>
</dbReference>
<keyword evidence="5" id="KW-1185">Reference proteome</keyword>
<protein>
    <submittedName>
        <fullName evidence="4">Polysaccharide biosynthesis protein</fullName>
    </submittedName>
</protein>
<reference evidence="5" key="1">
    <citation type="journal article" date="2019" name="Int. J. Syst. Evol. Microbiol.">
        <title>The Global Catalogue of Microorganisms (GCM) 10K type strain sequencing project: providing services to taxonomists for standard genome sequencing and annotation.</title>
        <authorList>
            <consortium name="The Broad Institute Genomics Platform"/>
            <consortium name="The Broad Institute Genome Sequencing Center for Infectious Disease"/>
            <person name="Wu L."/>
            <person name="Ma J."/>
        </authorList>
    </citation>
    <scope>NUCLEOTIDE SEQUENCE [LARGE SCALE GENOMIC DNA]</scope>
    <source>
        <strain evidence="5">CGMCC 1.19029</strain>
    </source>
</reference>
<keyword evidence="2" id="KW-0472">Membrane</keyword>
<evidence type="ECO:0000256" key="1">
    <source>
        <dbReference type="ARBA" id="ARBA00007430"/>
    </source>
</evidence>
<evidence type="ECO:0000256" key="2">
    <source>
        <dbReference type="SAM" id="Phobius"/>
    </source>
</evidence>
<name>A0ABV8RVI3_9BURK</name>
<keyword evidence="2" id="KW-0812">Transmembrane</keyword>
<keyword evidence="2" id="KW-1133">Transmembrane helix</keyword>
<accession>A0ABV8RVI3</accession>
<evidence type="ECO:0000313" key="4">
    <source>
        <dbReference type="EMBL" id="MFC4296725.1"/>
    </source>
</evidence>
<dbReference type="InterPro" id="IPR051203">
    <property type="entry name" value="Polysaccharide_Synthase-Rel"/>
</dbReference>